<dbReference type="EMBL" id="BSKO01000001">
    <property type="protein sequence ID" value="GLO66304.1"/>
    <property type="molecule type" value="Genomic_DNA"/>
</dbReference>
<accession>A0ABQ5TL29</accession>
<name>A0ABQ5TL29_9BACI</name>
<evidence type="ECO:0000313" key="2">
    <source>
        <dbReference type="Proteomes" id="UP001275436"/>
    </source>
</evidence>
<gene>
    <name evidence="1" type="ORF">MACH08_20880</name>
</gene>
<keyword evidence="2" id="KW-1185">Reference proteome</keyword>
<proteinExistence type="predicted"/>
<protein>
    <submittedName>
        <fullName evidence="1">Uncharacterized protein</fullName>
    </submittedName>
</protein>
<dbReference type="Proteomes" id="UP001275436">
    <property type="component" value="Unassembled WGS sequence"/>
</dbReference>
<evidence type="ECO:0000313" key="1">
    <source>
        <dbReference type="EMBL" id="GLO66304.1"/>
    </source>
</evidence>
<organism evidence="1 2">
    <name type="scientific">Oceanobacillus kimchii</name>
    <dbReference type="NCBI Taxonomy" id="746691"/>
    <lineage>
        <taxon>Bacteria</taxon>
        <taxon>Bacillati</taxon>
        <taxon>Bacillota</taxon>
        <taxon>Bacilli</taxon>
        <taxon>Bacillales</taxon>
        <taxon>Bacillaceae</taxon>
        <taxon>Oceanobacillus</taxon>
    </lineage>
</organism>
<comment type="caution">
    <text evidence="1">The sequence shown here is derived from an EMBL/GenBank/DDBJ whole genome shotgun (WGS) entry which is preliminary data.</text>
</comment>
<reference evidence="1 2" key="1">
    <citation type="submission" date="2023-02" db="EMBL/GenBank/DDBJ databases">
        <title>Oceanobacillus kimchii IFOP_LL358 isolated form Alexandrium catenella lab strain.</title>
        <authorList>
            <person name="Gajardo G."/>
            <person name="Ueki S."/>
            <person name="Maruyama F."/>
        </authorList>
    </citation>
    <scope>NUCLEOTIDE SEQUENCE [LARGE SCALE GENOMIC DNA]</scope>
    <source>
        <strain evidence="1 2">IFOP_LL358</strain>
    </source>
</reference>
<dbReference type="RefSeq" id="WP_230199324.1">
    <property type="nucleotide sequence ID" value="NZ_BSKO01000001.1"/>
</dbReference>
<sequence>MATLLGYYWCGTCRRELEPKDGVMVGEVRTMMHITYDCLGKKKRLTEDTQKILYLNIILVSHSKIKSGFFHHSH</sequence>